<evidence type="ECO:0000256" key="4">
    <source>
        <dbReference type="ARBA" id="ARBA00023163"/>
    </source>
</evidence>
<dbReference type="PROSITE" id="PS50932">
    <property type="entry name" value="HTH_LACI_2"/>
    <property type="match status" value="1"/>
</dbReference>
<evidence type="ECO:0000256" key="1">
    <source>
        <dbReference type="ARBA" id="ARBA00022491"/>
    </source>
</evidence>
<keyword evidence="4" id="KW-0804">Transcription</keyword>
<evidence type="ECO:0000313" key="7">
    <source>
        <dbReference type="Proteomes" id="UP001160142"/>
    </source>
</evidence>
<evidence type="ECO:0000256" key="3">
    <source>
        <dbReference type="ARBA" id="ARBA00023125"/>
    </source>
</evidence>
<comment type="caution">
    <text evidence="6">The sequence shown here is derived from an EMBL/GenBank/DDBJ whole genome shotgun (WGS) entry which is preliminary data.</text>
</comment>
<dbReference type="SMART" id="SM00354">
    <property type="entry name" value="HTH_LACI"/>
    <property type="match status" value="1"/>
</dbReference>
<dbReference type="SUPFAM" id="SSF47413">
    <property type="entry name" value="lambda repressor-like DNA-binding domains"/>
    <property type="match status" value="1"/>
</dbReference>
<dbReference type="PANTHER" id="PTHR30146:SF148">
    <property type="entry name" value="HTH-TYPE TRANSCRIPTIONAL REPRESSOR PURR-RELATED"/>
    <property type="match status" value="1"/>
</dbReference>
<evidence type="ECO:0000313" key="6">
    <source>
        <dbReference type="EMBL" id="MDH6181997.1"/>
    </source>
</evidence>
<feature type="domain" description="HTH lacI-type" evidence="5">
    <location>
        <begin position="2"/>
        <end position="56"/>
    </location>
</feature>
<keyword evidence="3" id="KW-0238">DNA-binding</keyword>
<proteinExistence type="predicted"/>
<dbReference type="InterPro" id="IPR046335">
    <property type="entry name" value="LacI/GalR-like_sensor"/>
</dbReference>
<evidence type="ECO:0000256" key="2">
    <source>
        <dbReference type="ARBA" id="ARBA00023015"/>
    </source>
</evidence>
<name>A0ABT6KS09_9MICO</name>
<dbReference type="SUPFAM" id="SSF53822">
    <property type="entry name" value="Periplasmic binding protein-like I"/>
    <property type="match status" value="1"/>
</dbReference>
<protein>
    <submittedName>
        <fullName evidence="6">LacI family transcriptional regulator</fullName>
    </submittedName>
</protein>
<dbReference type="InterPro" id="IPR010982">
    <property type="entry name" value="Lambda_DNA-bd_dom_sf"/>
</dbReference>
<organism evidence="6 7">
    <name type="scientific">Antiquaquibacter oligotrophicus</name>
    <dbReference type="NCBI Taxonomy" id="2880260"/>
    <lineage>
        <taxon>Bacteria</taxon>
        <taxon>Bacillati</taxon>
        <taxon>Actinomycetota</taxon>
        <taxon>Actinomycetes</taxon>
        <taxon>Micrococcales</taxon>
        <taxon>Microbacteriaceae</taxon>
        <taxon>Antiquaquibacter</taxon>
    </lineage>
</organism>
<keyword evidence="7" id="KW-1185">Reference proteome</keyword>
<dbReference type="Gene3D" id="3.40.50.2300">
    <property type="match status" value="2"/>
</dbReference>
<dbReference type="Proteomes" id="UP001160142">
    <property type="component" value="Unassembled WGS sequence"/>
</dbReference>
<gene>
    <name evidence="6" type="ORF">M2152_002179</name>
</gene>
<keyword evidence="1" id="KW-0678">Repressor</keyword>
<dbReference type="RefSeq" id="WP_322134290.1">
    <property type="nucleotide sequence ID" value="NZ_CP085036.1"/>
</dbReference>
<dbReference type="CDD" id="cd06267">
    <property type="entry name" value="PBP1_LacI_sugar_binding-like"/>
    <property type="match status" value="1"/>
</dbReference>
<keyword evidence="2" id="KW-0805">Transcription regulation</keyword>
<dbReference type="InterPro" id="IPR028082">
    <property type="entry name" value="Peripla_BP_I"/>
</dbReference>
<sequence>MIKIVDVAREAGVAPSTVSRALNNHPTVGEEYVRRVKVAAEKLGYRPNGVARSLRRQSTDFIALIIPDIGNHFHTAVARGVEDVAREAGLSVLLCNSDEDAAKEATYIGVALSEKVAGVLLCPHNSDSDISLLTENSIPVVAIDRTLGENIDAVTTDSVHGAREATAHLIREGWTRPGCSAGPTDIETAKWRAQGYVEAVLAAGGEPIVEHGTFDQQGGADTAAALLDREDPPDSLFVSSEQMALGVLAELKRRGLEPGRDIGILTFDDTPWAQLIYPPMTVVEQPAYDVGAKAARMLVERIRGGSRLEARQVSLPTRLIVRGSSLR</sequence>
<accession>A0ABT6KS09</accession>
<dbReference type="CDD" id="cd01392">
    <property type="entry name" value="HTH_LacI"/>
    <property type="match status" value="1"/>
</dbReference>
<dbReference type="Gene3D" id="1.10.260.40">
    <property type="entry name" value="lambda repressor-like DNA-binding domains"/>
    <property type="match status" value="1"/>
</dbReference>
<dbReference type="PANTHER" id="PTHR30146">
    <property type="entry name" value="LACI-RELATED TRANSCRIPTIONAL REPRESSOR"/>
    <property type="match status" value="1"/>
</dbReference>
<dbReference type="EMBL" id="JARXVQ010000001">
    <property type="protein sequence ID" value="MDH6181997.1"/>
    <property type="molecule type" value="Genomic_DNA"/>
</dbReference>
<evidence type="ECO:0000259" key="5">
    <source>
        <dbReference type="PROSITE" id="PS50932"/>
    </source>
</evidence>
<dbReference type="InterPro" id="IPR000843">
    <property type="entry name" value="HTH_LacI"/>
</dbReference>
<dbReference type="Pfam" id="PF00356">
    <property type="entry name" value="LacI"/>
    <property type="match status" value="1"/>
</dbReference>
<reference evidence="6 7" key="1">
    <citation type="submission" date="2023-04" db="EMBL/GenBank/DDBJ databases">
        <title>Genome Encyclopedia of Bacteria and Archaea VI: Functional Genomics of Type Strains.</title>
        <authorList>
            <person name="Whitman W."/>
        </authorList>
    </citation>
    <scope>NUCLEOTIDE SEQUENCE [LARGE SCALE GENOMIC DNA]</scope>
    <source>
        <strain evidence="6 7">SG_E_30_P1</strain>
    </source>
</reference>
<dbReference type="Pfam" id="PF13377">
    <property type="entry name" value="Peripla_BP_3"/>
    <property type="match status" value="1"/>
</dbReference>